<protein>
    <submittedName>
        <fullName evidence="2">Uncharacterized protein</fullName>
    </submittedName>
</protein>
<keyword evidence="1" id="KW-0472">Membrane</keyword>
<organism evidence="2 3">
    <name type="scientific">Geosporobacter subterraneus DSM 17957</name>
    <dbReference type="NCBI Taxonomy" id="1121919"/>
    <lineage>
        <taxon>Bacteria</taxon>
        <taxon>Bacillati</taxon>
        <taxon>Bacillota</taxon>
        <taxon>Clostridia</taxon>
        <taxon>Peptostreptococcales</taxon>
        <taxon>Thermotaleaceae</taxon>
        <taxon>Geosporobacter</taxon>
    </lineage>
</organism>
<keyword evidence="1" id="KW-0812">Transmembrane</keyword>
<name>A0A1M6IXX5_9FIRM</name>
<accession>A0A1M6IXX5</accession>
<dbReference type="EMBL" id="FQZV01000023">
    <property type="protein sequence ID" value="SHJ39288.1"/>
    <property type="molecule type" value="Genomic_DNA"/>
</dbReference>
<dbReference type="Proteomes" id="UP000184536">
    <property type="component" value="Unassembled WGS sequence"/>
</dbReference>
<sequence length="46" mass="5043">MLGCIVIFIIVMFTGWFIGTLNDIQVKVTNIEAILKDKEKGGGSND</sequence>
<evidence type="ECO:0000313" key="2">
    <source>
        <dbReference type="EMBL" id="SHJ39288.1"/>
    </source>
</evidence>
<evidence type="ECO:0000313" key="3">
    <source>
        <dbReference type="Proteomes" id="UP000184536"/>
    </source>
</evidence>
<proteinExistence type="predicted"/>
<reference evidence="3" key="1">
    <citation type="submission" date="2016-11" db="EMBL/GenBank/DDBJ databases">
        <authorList>
            <person name="Varghese N."/>
            <person name="Submissions S."/>
        </authorList>
    </citation>
    <scope>NUCLEOTIDE SEQUENCE [LARGE SCALE GENOMIC DNA]</scope>
    <source>
        <strain evidence="3">DSM 17957</strain>
    </source>
</reference>
<dbReference type="RefSeq" id="WP_190014383.1">
    <property type="nucleotide sequence ID" value="NZ_FQZV01000023.1"/>
</dbReference>
<evidence type="ECO:0000256" key="1">
    <source>
        <dbReference type="SAM" id="Phobius"/>
    </source>
</evidence>
<keyword evidence="3" id="KW-1185">Reference proteome</keyword>
<dbReference type="AlphaFoldDB" id="A0A1M6IXX5"/>
<feature type="transmembrane region" description="Helical" evidence="1">
    <location>
        <begin position="6"/>
        <end position="24"/>
    </location>
</feature>
<keyword evidence="1" id="KW-1133">Transmembrane helix</keyword>
<gene>
    <name evidence="2" type="ORF">SAMN02745975_01984</name>
</gene>